<organism evidence="3 4">
    <name type="scientific">Triticum aestivum</name>
    <name type="common">Wheat</name>
    <dbReference type="NCBI Taxonomy" id="4565"/>
    <lineage>
        <taxon>Eukaryota</taxon>
        <taxon>Viridiplantae</taxon>
        <taxon>Streptophyta</taxon>
        <taxon>Embryophyta</taxon>
        <taxon>Tracheophyta</taxon>
        <taxon>Spermatophyta</taxon>
        <taxon>Magnoliopsida</taxon>
        <taxon>Liliopsida</taxon>
        <taxon>Poales</taxon>
        <taxon>Poaceae</taxon>
        <taxon>BOP clade</taxon>
        <taxon>Pooideae</taxon>
        <taxon>Triticodae</taxon>
        <taxon>Triticeae</taxon>
        <taxon>Triticinae</taxon>
        <taxon>Triticum</taxon>
    </lineage>
</organism>
<protein>
    <recommendedName>
        <fullName evidence="2">DUF569 domain-containing protein</fullName>
    </recommendedName>
</protein>
<dbReference type="SUPFAM" id="SSF50405">
    <property type="entry name" value="Actin-crosslinking proteins"/>
    <property type="match status" value="1"/>
</dbReference>
<evidence type="ECO:0000313" key="4">
    <source>
        <dbReference type="Proteomes" id="UP000280104"/>
    </source>
</evidence>
<dbReference type="PANTHER" id="PTHR31205">
    <property type="entry name" value="ACTIN CROSS-LINKING PROTEIN (DUF569)"/>
    <property type="match status" value="1"/>
</dbReference>
<gene>
    <name evidence="3" type="ORF">CAMPLR22A2D_LOCUS661</name>
</gene>
<dbReference type="CDD" id="cd23340">
    <property type="entry name" value="beta-trefoil_FSCN_ACP-like"/>
    <property type="match status" value="1"/>
</dbReference>
<sequence>MDRFQDGHHVRLRSRVRRNYIHAAEDGESVTLSQVRVSMNAAWAVHIYNGDDGPYLLLYSAAYGRYLAATATPARLGHHGLRAELRDYNQSELEAITWRAVGSGFADDVVLLRNVGGLYLRSNGRYVRWNVGVSVDNSVSSMMYYWVVESIPAREDMPALPAPPPVSNTSVGSSTWSRGG</sequence>
<accession>A0A7H4LBS9</accession>
<evidence type="ECO:0000313" key="3">
    <source>
        <dbReference type="EMBL" id="SPT16067.1"/>
    </source>
</evidence>
<feature type="region of interest" description="Disordered" evidence="1">
    <location>
        <begin position="157"/>
        <end position="180"/>
    </location>
</feature>
<name>A0A7H4LBS9_WHEAT</name>
<feature type="compositionally biased region" description="Polar residues" evidence="1">
    <location>
        <begin position="167"/>
        <end position="180"/>
    </location>
</feature>
<evidence type="ECO:0000256" key="1">
    <source>
        <dbReference type="SAM" id="MobiDB-lite"/>
    </source>
</evidence>
<dbReference type="InterPro" id="IPR008999">
    <property type="entry name" value="Actin-crosslinking"/>
</dbReference>
<feature type="domain" description="DUF569" evidence="2">
    <location>
        <begin position="1"/>
        <end position="148"/>
    </location>
</feature>
<dbReference type="Pfam" id="PF04601">
    <property type="entry name" value="DUF569"/>
    <property type="match status" value="1"/>
</dbReference>
<dbReference type="EMBL" id="LS480641">
    <property type="protein sequence ID" value="SPT16067.1"/>
    <property type="molecule type" value="Genomic_DNA"/>
</dbReference>
<evidence type="ECO:0000259" key="2">
    <source>
        <dbReference type="Pfam" id="PF04601"/>
    </source>
</evidence>
<dbReference type="AlphaFoldDB" id="A0A7H4LBS9"/>
<proteinExistence type="predicted"/>
<dbReference type="InterPro" id="IPR007679">
    <property type="entry name" value="DUF569"/>
</dbReference>
<dbReference type="Proteomes" id="UP000280104">
    <property type="component" value="Chromosome II"/>
</dbReference>
<dbReference type="PANTHER" id="PTHR31205:SF94">
    <property type="entry name" value="OS06G0161900 PROTEIN"/>
    <property type="match status" value="1"/>
</dbReference>
<reference evidence="3 4" key="1">
    <citation type="submission" date="2018-05" db="EMBL/GenBank/DDBJ databases">
        <authorList>
            <person name="Thind KAUR A."/>
        </authorList>
    </citation>
    <scope>NUCLEOTIDE SEQUENCE [LARGE SCALE GENOMIC DNA]</scope>
</reference>